<dbReference type="Gene3D" id="1.10.150.50">
    <property type="entry name" value="Transcription Factor, Ets-1"/>
    <property type="match status" value="1"/>
</dbReference>
<name>A0ABR4HGS0_9EURO</name>
<dbReference type="InterPro" id="IPR001660">
    <property type="entry name" value="SAM"/>
</dbReference>
<evidence type="ECO:0000256" key="3">
    <source>
        <dbReference type="ARBA" id="ARBA00022741"/>
    </source>
</evidence>
<feature type="domain" description="Helicase ATP-binding" evidence="11">
    <location>
        <begin position="984"/>
        <end position="1136"/>
    </location>
</feature>
<evidence type="ECO:0000256" key="1">
    <source>
        <dbReference type="ARBA" id="ARBA00004123"/>
    </source>
</evidence>
<dbReference type="Pfam" id="PF24580">
    <property type="entry name" value="DUF7607"/>
    <property type="match status" value="1"/>
</dbReference>
<dbReference type="InterPro" id="IPR049730">
    <property type="entry name" value="SNF2/RAD54-like_C"/>
</dbReference>
<dbReference type="Pfam" id="PF00176">
    <property type="entry name" value="SNF2-rel_dom"/>
    <property type="match status" value="1"/>
</dbReference>
<evidence type="ECO:0000256" key="7">
    <source>
        <dbReference type="ARBA" id="ARBA00023125"/>
    </source>
</evidence>
<feature type="region of interest" description="Disordered" evidence="9">
    <location>
        <begin position="204"/>
        <end position="231"/>
    </location>
</feature>
<gene>
    <name evidence="13" type="ORF">BJX63DRAFT_431247</name>
</gene>
<evidence type="ECO:0000259" key="12">
    <source>
        <dbReference type="PROSITE" id="PS51194"/>
    </source>
</evidence>
<keyword evidence="14" id="KW-1185">Reference proteome</keyword>
<evidence type="ECO:0000313" key="13">
    <source>
        <dbReference type="EMBL" id="KAL2814592.1"/>
    </source>
</evidence>
<dbReference type="InterPro" id="IPR014001">
    <property type="entry name" value="Helicase_ATP-bd"/>
</dbReference>
<dbReference type="PROSITE" id="PS51194">
    <property type="entry name" value="HELICASE_CTER"/>
    <property type="match status" value="1"/>
</dbReference>
<keyword evidence="6" id="KW-0067">ATP-binding</keyword>
<feature type="region of interest" description="Disordered" evidence="9">
    <location>
        <begin position="840"/>
        <end position="892"/>
    </location>
</feature>
<dbReference type="InterPro" id="IPR001650">
    <property type="entry name" value="Helicase_C-like"/>
</dbReference>
<protein>
    <recommendedName>
        <fullName evidence="15">SNF2 family helicase/ATPase</fullName>
    </recommendedName>
</protein>
<dbReference type="Gene3D" id="3.40.50.300">
    <property type="entry name" value="P-loop containing nucleotide triphosphate hydrolases"/>
    <property type="match status" value="1"/>
</dbReference>
<evidence type="ECO:0000259" key="10">
    <source>
        <dbReference type="PROSITE" id="PS50105"/>
    </source>
</evidence>
<evidence type="ECO:0000256" key="2">
    <source>
        <dbReference type="ARBA" id="ARBA00007025"/>
    </source>
</evidence>
<keyword evidence="5" id="KW-0347">Helicase</keyword>
<keyword evidence="8" id="KW-0539">Nucleus</keyword>
<dbReference type="InterPro" id="IPR044574">
    <property type="entry name" value="ARIP4-like"/>
</dbReference>
<dbReference type="SMART" id="SM00490">
    <property type="entry name" value="HELICc"/>
    <property type="match status" value="1"/>
</dbReference>
<feature type="region of interest" description="Disordered" evidence="9">
    <location>
        <begin position="672"/>
        <end position="698"/>
    </location>
</feature>
<dbReference type="SUPFAM" id="SSF52540">
    <property type="entry name" value="P-loop containing nucleoside triphosphate hydrolases"/>
    <property type="match status" value="2"/>
</dbReference>
<dbReference type="InterPro" id="IPR027417">
    <property type="entry name" value="P-loop_NTPase"/>
</dbReference>
<comment type="similarity">
    <text evidence="2">Belongs to the SNF2/RAD54 helicase family.</text>
</comment>
<keyword evidence="7" id="KW-0238">DNA-binding</keyword>
<dbReference type="InterPro" id="IPR000330">
    <property type="entry name" value="SNF2_N"/>
</dbReference>
<dbReference type="InterPro" id="IPR056026">
    <property type="entry name" value="DUF7607"/>
</dbReference>
<dbReference type="PANTHER" id="PTHR45797">
    <property type="entry name" value="RAD54-LIKE"/>
    <property type="match status" value="1"/>
</dbReference>
<feature type="region of interest" description="Disordered" evidence="9">
    <location>
        <begin position="1610"/>
        <end position="1661"/>
    </location>
</feature>
<dbReference type="Gene3D" id="3.40.50.10810">
    <property type="entry name" value="Tandem AAA-ATPase domain"/>
    <property type="match status" value="1"/>
</dbReference>
<reference evidence="13 14" key="1">
    <citation type="submission" date="2024-07" db="EMBL/GenBank/DDBJ databases">
        <title>Section-level genome sequencing and comparative genomics of Aspergillus sections Usti and Cavernicolus.</title>
        <authorList>
            <consortium name="Lawrence Berkeley National Laboratory"/>
            <person name="Nybo J.L."/>
            <person name="Vesth T.C."/>
            <person name="Theobald S."/>
            <person name="Frisvad J.C."/>
            <person name="Larsen T.O."/>
            <person name="Kjaerboelling I."/>
            <person name="Rothschild-Mancinelli K."/>
            <person name="Lyhne E.K."/>
            <person name="Kogle M.E."/>
            <person name="Barry K."/>
            <person name="Clum A."/>
            <person name="Na H."/>
            <person name="Ledsgaard L."/>
            <person name="Lin J."/>
            <person name="Lipzen A."/>
            <person name="Kuo A."/>
            <person name="Riley R."/>
            <person name="Mondo S."/>
            <person name="Labutti K."/>
            <person name="Haridas S."/>
            <person name="Pangalinan J."/>
            <person name="Salamov A.A."/>
            <person name="Simmons B.A."/>
            <person name="Magnuson J.K."/>
            <person name="Chen J."/>
            <person name="Drula E."/>
            <person name="Henrissat B."/>
            <person name="Wiebenga A."/>
            <person name="Lubbers R.J."/>
            <person name="Gomes A.C."/>
            <person name="Makela M.R."/>
            <person name="Stajich J."/>
            <person name="Grigoriev I.V."/>
            <person name="Mortensen U.H."/>
            <person name="De Vries R.P."/>
            <person name="Baker S.E."/>
            <person name="Andersen M.R."/>
        </authorList>
    </citation>
    <scope>NUCLEOTIDE SEQUENCE [LARGE SCALE GENOMIC DNA]</scope>
    <source>
        <strain evidence="13 14">CBS 588.65</strain>
    </source>
</reference>
<evidence type="ECO:0008006" key="15">
    <source>
        <dbReference type="Google" id="ProtNLM"/>
    </source>
</evidence>
<dbReference type="SMART" id="SM00487">
    <property type="entry name" value="DEXDc"/>
    <property type="match status" value="1"/>
</dbReference>
<dbReference type="PROSITE" id="PS51192">
    <property type="entry name" value="HELICASE_ATP_BIND_1"/>
    <property type="match status" value="1"/>
</dbReference>
<evidence type="ECO:0000313" key="14">
    <source>
        <dbReference type="Proteomes" id="UP001610334"/>
    </source>
</evidence>
<evidence type="ECO:0000259" key="11">
    <source>
        <dbReference type="PROSITE" id="PS51192"/>
    </source>
</evidence>
<evidence type="ECO:0000256" key="4">
    <source>
        <dbReference type="ARBA" id="ARBA00022801"/>
    </source>
</evidence>
<dbReference type="PROSITE" id="PS50105">
    <property type="entry name" value="SAM_DOMAIN"/>
    <property type="match status" value="1"/>
</dbReference>
<feature type="compositionally biased region" description="Acidic residues" evidence="9">
    <location>
        <begin position="552"/>
        <end position="561"/>
    </location>
</feature>
<feature type="compositionally biased region" description="Polar residues" evidence="9">
    <location>
        <begin position="105"/>
        <end position="115"/>
    </location>
</feature>
<evidence type="ECO:0000256" key="6">
    <source>
        <dbReference type="ARBA" id="ARBA00022840"/>
    </source>
</evidence>
<feature type="domain" description="SAM" evidence="10">
    <location>
        <begin position="11"/>
        <end position="91"/>
    </location>
</feature>
<evidence type="ECO:0000256" key="5">
    <source>
        <dbReference type="ARBA" id="ARBA00022806"/>
    </source>
</evidence>
<proteinExistence type="inferred from homology"/>
<keyword evidence="3" id="KW-0547">Nucleotide-binding</keyword>
<dbReference type="PANTHER" id="PTHR45797:SF1">
    <property type="entry name" value="HELICASE ARIP4"/>
    <property type="match status" value="1"/>
</dbReference>
<comment type="subcellular location">
    <subcellularLocation>
        <location evidence="1">Nucleus</location>
    </subcellularLocation>
</comment>
<dbReference type="Pfam" id="PF00271">
    <property type="entry name" value="Helicase_C"/>
    <property type="match status" value="1"/>
</dbReference>
<feature type="domain" description="Helicase C-terminal" evidence="12">
    <location>
        <begin position="1320"/>
        <end position="1475"/>
    </location>
</feature>
<feature type="region of interest" description="Disordered" evidence="9">
    <location>
        <begin position="100"/>
        <end position="148"/>
    </location>
</feature>
<dbReference type="InterPro" id="IPR038718">
    <property type="entry name" value="SNF2-like_sf"/>
</dbReference>
<comment type="caution">
    <text evidence="13">The sequence shown here is derived from an EMBL/GenBank/DDBJ whole genome shotgun (WGS) entry which is preliminary data.</text>
</comment>
<dbReference type="Proteomes" id="UP001610334">
    <property type="component" value="Unassembled WGS sequence"/>
</dbReference>
<evidence type="ECO:0000256" key="8">
    <source>
        <dbReference type="ARBA" id="ARBA00023242"/>
    </source>
</evidence>
<organism evidence="13 14">
    <name type="scientific">Aspergillus granulosus</name>
    <dbReference type="NCBI Taxonomy" id="176169"/>
    <lineage>
        <taxon>Eukaryota</taxon>
        <taxon>Fungi</taxon>
        <taxon>Dikarya</taxon>
        <taxon>Ascomycota</taxon>
        <taxon>Pezizomycotina</taxon>
        <taxon>Eurotiomycetes</taxon>
        <taxon>Eurotiomycetidae</taxon>
        <taxon>Eurotiales</taxon>
        <taxon>Aspergillaceae</taxon>
        <taxon>Aspergillus</taxon>
        <taxon>Aspergillus subgen. Nidulantes</taxon>
    </lineage>
</organism>
<feature type="compositionally biased region" description="Polar residues" evidence="9">
    <location>
        <begin position="1753"/>
        <end position="1769"/>
    </location>
</feature>
<feature type="compositionally biased region" description="Acidic residues" evidence="9">
    <location>
        <begin position="844"/>
        <end position="860"/>
    </location>
</feature>
<dbReference type="SUPFAM" id="SSF47769">
    <property type="entry name" value="SAM/Pointed domain"/>
    <property type="match status" value="1"/>
</dbReference>
<sequence length="1776" mass="200043">MSSTSDDPFDWTVDDVVKFLCYDEETPWSRSSSRLPRPDTASFEAALRENLITGEILLQDVDKEALRDDLGLKALGHRSSIMMAIRYLQRGSAKFQQFVGHASRHNQTPSLTSPPRLNPLDINPRPSPTTSVLPTGFGATPSAPPANRLTMATISDTLRLDDKVERTGIVSHTGSQTESGDVAQVTAAEKPGFDHHRRHEEVVFDSHGRKRRRLNLGSPAEGRNDSLSTATLDGSTKASDWYIGPDVLTPGQVFYPLSAKQKDDRVFTIIPSKLPTAQCRFVNRRLIHFYSQLPIELQPINGCSKRAIIPYSPSIANSRSDSFFTLYTTKQGEVSVTKERISDWPELERRYKGDSGMPSTETIRPSDPFSYLLERYPVQEDLEDAYPLYGDSGSEGEFDETTWQEMQEEWNEPLPPRQGKLGPKEVHSIIQDCISQYENNWRQNRLPQEEHKARNVWLAARRGKHVNQEVKALAKDISLLETRLQKLSEELRKTGFSTEAELRTQCQCLEYTVTHIQKQQWRVSVLEQETCPPKIPAPPKPQAKPRRKSGDEESLESELESDWASIDPFDDDDFIINDMDPLEARYGQGSAGSSTSDGDDDAISVSGTRRRTRGRPPLLFASDSPSPPRSVWEKSDIIDLTFDSPEPEELRIETPPLNPIEPSFRDTSIRALSISPPPRLGSTERNVQVKTEKRPRSSLPKVSSMDEIMLLDWGLIEERQDRRRLLAKLIGCLSDEERRLLRNYIIQYRFSALRPLIKRALSALRSSSTSVPGLDRVENSVIMRTASLYISWVRCMRFGPASIKCKFVDEAVDDLNSGGFRAYYDELIERLEFCRTWEPNREEEKEEGEKEEEVQDEEPTDTPHKKRKREVKESQAAKRTQASAQARMAEQEKLRKRLEKRLQNTGVSNDNPSHHAVSFKEPVIYLDPHIGLRVKPHQLNGVRFMWRELIEDKDQQGISLLTTISRAASSDDPKIRKQVPEAFRRSQTLIICPGSLVDNWYEEFVMWSPANSPVGLVRRVPSKSVATRLDEISAWDSEGGVLLISYDIFRSWILNKRTKKREPPLSDTEHKMVMKWLLEGPNIIVADEAHKMKNPASATFKAAMQFRSKSRIALTGSPLANNLIDYYTMVNWIAEGYLGSMVEFKAHYVEPIEQGLFVDSTHTERRKSLMRLQVLKRILEPKINRADITVLEGDLPPKVEFLLTVPLTELQKVAYDSYAAFVLQGRTEEVGVAQLWSWLGIIGLCCIHPSCFREKLISRANDATQKMGDAETEPIPGDEPITQVGLPNIAALVVEQQLHFAQVPDIMAIELSARTAIMNSIVDESIKAGDKVLIFSQRMPTLNYIEHVMKTSQRKFSRLDGQTPISSRQTSTKMFNSGDEKQVYLISTRAGGLGLNIPGANRVIIFDFSFSPVWEEQAVGRAYRLGQQKPVFVYRFLAGGTFEEIIHHKAIFKTQLSRRVVDKKNPVRFAQKKPGDYLFPAKVVPQQDTSEYMGRDPLVLDKILRRDEQREERLIRGITLTQTFHKEGNERLTEEEQKSVQEEFDDESLRRTDPAAYHKKIAARKLEQMHQHQTELSTGPFPINAGQEIQPPHVPLSAHNVGPPALGPDMITYPHPTNTFPSTAPAHRPSTPGLTVGSPQPNQRAGNHAHPAGPRNTDPAEQRAALLTSRLSPGVIGTAGVGNRQSQIFNPHQGQQASAGRPQSQPPKPNPPTVDTLRQEAISDSHAFPRRDQSAPPPLQPVTPVVAAPRYGSESSVAVSAQATMSSSDDQTDPSD</sequence>
<dbReference type="InterPro" id="IPR013761">
    <property type="entry name" value="SAM/pointed_sf"/>
</dbReference>
<feature type="region of interest" description="Disordered" evidence="9">
    <location>
        <begin position="1691"/>
        <end position="1776"/>
    </location>
</feature>
<feature type="compositionally biased region" description="Pro residues" evidence="9">
    <location>
        <begin position="533"/>
        <end position="542"/>
    </location>
</feature>
<feature type="region of interest" description="Disordered" evidence="9">
    <location>
        <begin position="532"/>
        <end position="632"/>
    </location>
</feature>
<accession>A0ABR4HGS0</accession>
<feature type="compositionally biased region" description="Low complexity" evidence="9">
    <location>
        <begin position="587"/>
        <end position="596"/>
    </location>
</feature>
<dbReference type="EMBL" id="JBFXLT010000032">
    <property type="protein sequence ID" value="KAL2814592.1"/>
    <property type="molecule type" value="Genomic_DNA"/>
</dbReference>
<dbReference type="CDD" id="cd18793">
    <property type="entry name" value="SF2_C_SNF"/>
    <property type="match status" value="1"/>
</dbReference>
<keyword evidence="4" id="KW-0378">Hydrolase</keyword>
<evidence type="ECO:0000256" key="9">
    <source>
        <dbReference type="SAM" id="MobiDB-lite"/>
    </source>
</evidence>
<feature type="compositionally biased region" description="Basic and acidic residues" evidence="9">
    <location>
        <begin position="1717"/>
        <end position="1733"/>
    </location>
</feature>
<feature type="region of interest" description="Disordered" evidence="9">
    <location>
        <begin position="1528"/>
        <end position="1550"/>
    </location>
</feature>